<dbReference type="PROSITE" id="PS00211">
    <property type="entry name" value="ABC_TRANSPORTER_1"/>
    <property type="match status" value="1"/>
</dbReference>
<name>A0ABT8B9Z3_9NEIS</name>
<dbReference type="PROSITE" id="PS50893">
    <property type="entry name" value="ABC_TRANSPORTER_2"/>
    <property type="match status" value="1"/>
</dbReference>
<dbReference type="GO" id="GO:0005524">
    <property type="term" value="F:ATP binding"/>
    <property type="evidence" value="ECO:0007669"/>
    <property type="project" value="UniProtKB-KW"/>
</dbReference>
<evidence type="ECO:0000256" key="4">
    <source>
        <dbReference type="ARBA" id="ARBA00022496"/>
    </source>
</evidence>
<organism evidence="11 12">
    <name type="scientific">Chitinimonas viridis</name>
    <dbReference type="NCBI Taxonomy" id="664880"/>
    <lineage>
        <taxon>Bacteria</taxon>
        <taxon>Pseudomonadati</taxon>
        <taxon>Pseudomonadota</taxon>
        <taxon>Betaproteobacteria</taxon>
        <taxon>Neisseriales</taxon>
        <taxon>Chitinibacteraceae</taxon>
        <taxon>Chitinimonas</taxon>
    </lineage>
</organism>
<gene>
    <name evidence="11" type="ORF">QWZ03_16190</name>
</gene>
<evidence type="ECO:0000256" key="5">
    <source>
        <dbReference type="ARBA" id="ARBA00022741"/>
    </source>
</evidence>
<evidence type="ECO:0000256" key="7">
    <source>
        <dbReference type="ARBA" id="ARBA00023004"/>
    </source>
</evidence>
<accession>A0ABT8B9Z3</accession>
<proteinExistence type="predicted"/>
<protein>
    <submittedName>
        <fullName evidence="11">ABC transporter ATP-binding protein</fullName>
    </submittedName>
</protein>
<dbReference type="InterPro" id="IPR051535">
    <property type="entry name" value="Siderophore_ABC-ATPase"/>
</dbReference>
<dbReference type="EMBL" id="JAUFPU010000018">
    <property type="protein sequence ID" value="MDN3578309.1"/>
    <property type="molecule type" value="Genomic_DNA"/>
</dbReference>
<evidence type="ECO:0000313" key="12">
    <source>
        <dbReference type="Proteomes" id="UP001180081"/>
    </source>
</evidence>
<evidence type="ECO:0000256" key="3">
    <source>
        <dbReference type="ARBA" id="ARBA00022475"/>
    </source>
</evidence>
<dbReference type="InterPro" id="IPR027417">
    <property type="entry name" value="P-loop_NTPase"/>
</dbReference>
<dbReference type="InterPro" id="IPR003439">
    <property type="entry name" value="ABC_transporter-like_ATP-bd"/>
</dbReference>
<comment type="subcellular location">
    <subcellularLocation>
        <location evidence="1">Cell membrane</location>
        <topology evidence="1">Peripheral membrane protein</topology>
    </subcellularLocation>
</comment>
<evidence type="ECO:0000256" key="9">
    <source>
        <dbReference type="ARBA" id="ARBA00023136"/>
    </source>
</evidence>
<feature type="domain" description="ABC transporter" evidence="10">
    <location>
        <begin position="28"/>
        <end position="264"/>
    </location>
</feature>
<comment type="caution">
    <text evidence="11">The sequence shown here is derived from an EMBL/GenBank/DDBJ whole genome shotgun (WGS) entry which is preliminary data.</text>
</comment>
<keyword evidence="6 11" id="KW-0067">ATP-binding</keyword>
<keyword evidence="9" id="KW-0472">Membrane</keyword>
<keyword evidence="2" id="KW-0813">Transport</keyword>
<dbReference type="InterPro" id="IPR017871">
    <property type="entry name" value="ABC_transporter-like_CS"/>
</dbReference>
<evidence type="ECO:0000256" key="6">
    <source>
        <dbReference type="ARBA" id="ARBA00022840"/>
    </source>
</evidence>
<evidence type="ECO:0000256" key="8">
    <source>
        <dbReference type="ARBA" id="ARBA00023065"/>
    </source>
</evidence>
<keyword evidence="4" id="KW-0410">Iron transport</keyword>
<reference evidence="11" key="2">
    <citation type="submission" date="2023-06" db="EMBL/GenBank/DDBJ databases">
        <authorList>
            <person name="Lucena T."/>
            <person name="Sun Q."/>
        </authorList>
    </citation>
    <scope>NUCLEOTIDE SEQUENCE</scope>
    <source>
        <strain evidence="11">CECT 7703</strain>
    </source>
</reference>
<keyword evidence="12" id="KW-1185">Reference proteome</keyword>
<dbReference type="SMART" id="SM00382">
    <property type="entry name" value="AAA"/>
    <property type="match status" value="1"/>
</dbReference>
<dbReference type="PANTHER" id="PTHR42771">
    <property type="entry name" value="IRON(3+)-HYDROXAMATE IMPORT ATP-BINDING PROTEIN FHUC"/>
    <property type="match status" value="1"/>
</dbReference>
<keyword evidence="3" id="KW-1003">Cell membrane</keyword>
<dbReference type="CDD" id="cd03214">
    <property type="entry name" value="ABC_Iron-Siderophores_B12_Hemin"/>
    <property type="match status" value="1"/>
</dbReference>
<dbReference type="Proteomes" id="UP001180081">
    <property type="component" value="Unassembled WGS sequence"/>
</dbReference>
<keyword evidence="7" id="KW-0408">Iron</keyword>
<dbReference type="InterPro" id="IPR003593">
    <property type="entry name" value="AAA+_ATPase"/>
</dbReference>
<reference evidence="11" key="1">
    <citation type="journal article" date="2014" name="Int. J. Syst. Evol. Microbiol.">
        <title>Complete genome of a new Firmicutes species belonging to the dominant human colonic microbiota ('Ruminococcus bicirculans') reveals two chromosomes and a selective capacity to utilize plant glucans.</title>
        <authorList>
            <consortium name="NISC Comparative Sequencing Program"/>
            <person name="Wegmann U."/>
            <person name="Louis P."/>
            <person name="Goesmann A."/>
            <person name="Henrissat B."/>
            <person name="Duncan S.H."/>
            <person name="Flint H.J."/>
        </authorList>
    </citation>
    <scope>NUCLEOTIDE SEQUENCE</scope>
    <source>
        <strain evidence="11">CECT 7703</strain>
    </source>
</reference>
<keyword evidence="5" id="KW-0547">Nucleotide-binding</keyword>
<evidence type="ECO:0000256" key="2">
    <source>
        <dbReference type="ARBA" id="ARBA00022448"/>
    </source>
</evidence>
<dbReference type="Gene3D" id="3.40.50.300">
    <property type="entry name" value="P-loop containing nucleotide triphosphate hydrolases"/>
    <property type="match status" value="1"/>
</dbReference>
<sequence>MTPARLSLAQPVPDEATPHYTEPATVRLRGQHLRLGYGDRVICPQLDVRIPDGSFTVIVGPNGCGKSTLLRSLCRLITPQAGQVYLDGRQIRDYPARTVAQQLGLLPQSATAPDGISVLDLVSRGRYPHQSLLRQWSPQDEIAVQTAMQATGVADLAGRAVDELSGGQRQRVWVAMALAQETPLLLLDEPTTYLDIAHQIELLELFRHLNRHTGRTLIAVLHDLNHACRYATHLIAMREGRIVAEGAPGDVVTADMVEQVFGLPCLVMADPVSHTPMVIPRGKVHMA</sequence>
<evidence type="ECO:0000313" key="11">
    <source>
        <dbReference type="EMBL" id="MDN3578309.1"/>
    </source>
</evidence>
<dbReference type="PANTHER" id="PTHR42771:SF12">
    <property type="entry name" value="FE(3+) DICITRATE TRANSPORT ATP-BINDING PROTEIN FECE-RELATED"/>
    <property type="match status" value="1"/>
</dbReference>
<dbReference type="Pfam" id="PF00005">
    <property type="entry name" value="ABC_tran"/>
    <property type="match status" value="1"/>
</dbReference>
<evidence type="ECO:0000256" key="1">
    <source>
        <dbReference type="ARBA" id="ARBA00004202"/>
    </source>
</evidence>
<keyword evidence="8" id="KW-0406">Ion transport</keyword>
<dbReference type="SUPFAM" id="SSF52540">
    <property type="entry name" value="P-loop containing nucleoside triphosphate hydrolases"/>
    <property type="match status" value="1"/>
</dbReference>
<evidence type="ECO:0000259" key="10">
    <source>
        <dbReference type="PROSITE" id="PS50893"/>
    </source>
</evidence>
<dbReference type="RefSeq" id="WP_290333661.1">
    <property type="nucleotide sequence ID" value="NZ_JAUFPU010000018.1"/>
</dbReference>